<comment type="similarity">
    <text evidence="1">Belongs to the CdaR family.</text>
</comment>
<dbReference type="PANTHER" id="PTHR33744">
    <property type="entry name" value="CARBOHYDRATE DIACID REGULATOR"/>
    <property type="match status" value="1"/>
</dbReference>
<evidence type="ECO:0000259" key="2">
    <source>
        <dbReference type="Pfam" id="PF13556"/>
    </source>
</evidence>
<sequence length="511" mass="54400">MIDDADSLTVRDLLEIGVLGEACLLAGGRGIDTEVADVRLAADMTAVEACSAGDLVILTGHQPYLVEVALRRAYSADVRAVVLVRPSTGTYQPPSTATISFANRLGVPLLQTKAEDPLLVADSLRTAVRRPEVAAARLLNAVTARLGRSKPDPRSVITILSGELHVTCAVMSADGTAIEGVSPPGLPPDLLVGSIATTVELPEGVAVAVPVETDRTGHVHLWLVAHTRGRNKRWAETVQQISQVASWALGNWVAAERLETERRARSRGSLLSELLAAGDDVPPQLVQQAVLAGWRLDGWHTGIFATPNPPTPGILDVAHTERLRVELSRRGLHGQLVEGAEGWSFWITNDAEPPTSQHRELTAKLTQALGPCTLVAGVGRPHPGASGVGRTLAEAREAAAMTGAAKVVHIDELGVRRLLSMAAETPALVEQATRLLEPLAGVEDGQLLRTLAIYLDEESVTSTAAVRLKVHRNTVAQRINRAEQLLGVSLLNPDERLAVHLACRAVRASDE</sequence>
<evidence type="ECO:0000259" key="3">
    <source>
        <dbReference type="Pfam" id="PF17853"/>
    </source>
</evidence>
<feature type="domain" description="CdaR GGDEF-like" evidence="3">
    <location>
        <begin position="279"/>
        <end position="400"/>
    </location>
</feature>
<gene>
    <name evidence="4" type="ORF">UK23_08685</name>
</gene>
<dbReference type="AlphaFoldDB" id="A0A0F0H6C0"/>
<dbReference type="Gene3D" id="1.10.10.2840">
    <property type="entry name" value="PucR C-terminal helix-turn-helix domain"/>
    <property type="match status" value="1"/>
</dbReference>
<organism evidence="4 5">
    <name type="scientific">Lentzea aerocolonigenes</name>
    <name type="common">Lechevalieria aerocolonigenes</name>
    <name type="synonym">Saccharothrix aerocolonigenes</name>
    <dbReference type="NCBI Taxonomy" id="68170"/>
    <lineage>
        <taxon>Bacteria</taxon>
        <taxon>Bacillati</taxon>
        <taxon>Actinomycetota</taxon>
        <taxon>Actinomycetes</taxon>
        <taxon>Pseudonocardiales</taxon>
        <taxon>Pseudonocardiaceae</taxon>
        <taxon>Lentzea</taxon>
    </lineage>
</organism>
<name>A0A0F0H6C0_LENAE</name>
<dbReference type="Pfam" id="PF17853">
    <property type="entry name" value="GGDEF_2"/>
    <property type="match status" value="1"/>
</dbReference>
<dbReference type="Proteomes" id="UP000033393">
    <property type="component" value="Unassembled WGS sequence"/>
</dbReference>
<dbReference type="eggNOG" id="COG2508">
    <property type="taxonomic scope" value="Bacteria"/>
</dbReference>
<dbReference type="Pfam" id="PF13556">
    <property type="entry name" value="HTH_30"/>
    <property type="match status" value="1"/>
</dbReference>
<comment type="caution">
    <text evidence="4">The sequence shown here is derived from an EMBL/GenBank/DDBJ whole genome shotgun (WGS) entry which is preliminary data.</text>
</comment>
<dbReference type="PATRIC" id="fig|68170.10.peg.8988"/>
<keyword evidence="5" id="KW-1185">Reference proteome</keyword>
<dbReference type="InterPro" id="IPR042070">
    <property type="entry name" value="PucR_C-HTH_sf"/>
</dbReference>
<dbReference type="EMBL" id="JYJG01000045">
    <property type="protein sequence ID" value="KJK51040.1"/>
    <property type="molecule type" value="Genomic_DNA"/>
</dbReference>
<dbReference type="InterPro" id="IPR025736">
    <property type="entry name" value="PucR_C-HTH_dom"/>
</dbReference>
<dbReference type="InterPro" id="IPR041522">
    <property type="entry name" value="CdaR_GGDEF"/>
</dbReference>
<dbReference type="STRING" id="68170.GCA_000974445_06263"/>
<protein>
    <recommendedName>
        <fullName evidence="6">PucR C-terminal helix-turn-helix domain-containing protein</fullName>
    </recommendedName>
</protein>
<evidence type="ECO:0008006" key="6">
    <source>
        <dbReference type="Google" id="ProtNLM"/>
    </source>
</evidence>
<dbReference type="InterPro" id="IPR051448">
    <property type="entry name" value="CdaR-like_regulators"/>
</dbReference>
<dbReference type="PANTHER" id="PTHR33744:SF7">
    <property type="entry name" value="PUCR FAMILY TRANSCRIPTIONAL REGULATOR"/>
    <property type="match status" value="1"/>
</dbReference>
<dbReference type="OrthoDB" id="3190266at2"/>
<evidence type="ECO:0000313" key="4">
    <source>
        <dbReference type="EMBL" id="KJK51040.1"/>
    </source>
</evidence>
<evidence type="ECO:0000256" key="1">
    <source>
        <dbReference type="ARBA" id="ARBA00006754"/>
    </source>
</evidence>
<dbReference type="RefSeq" id="WP_045310875.1">
    <property type="nucleotide sequence ID" value="NZ_JYJG01000045.1"/>
</dbReference>
<evidence type="ECO:0000313" key="5">
    <source>
        <dbReference type="Proteomes" id="UP000033393"/>
    </source>
</evidence>
<accession>A0A0F0H6C0</accession>
<feature type="domain" description="PucR C-terminal helix-turn-helix" evidence="2">
    <location>
        <begin position="447"/>
        <end position="505"/>
    </location>
</feature>
<reference evidence="4 5" key="1">
    <citation type="submission" date="2015-02" db="EMBL/GenBank/DDBJ databases">
        <authorList>
            <person name="Ju K.-S."/>
            <person name="Doroghazi J.R."/>
            <person name="Metcalf W."/>
        </authorList>
    </citation>
    <scope>NUCLEOTIDE SEQUENCE [LARGE SCALE GENOMIC DNA]</scope>
    <source>
        <strain evidence="4 5">NRRL B-16140</strain>
    </source>
</reference>
<proteinExistence type="inferred from homology"/>